<protein>
    <submittedName>
        <fullName evidence="2">Uncharacterized protein</fullName>
    </submittedName>
</protein>
<organism evidence="2 3">
    <name type="scientific">Sphingobacterium zeae</name>
    <dbReference type="NCBI Taxonomy" id="1776859"/>
    <lineage>
        <taxon>Bacteria</taxon>
        <taxon>Pseudomonadati</taxon>
        <taxon>Bacteroidota</taxon>
        <taxon>Sphingobacteriia</taxon>
        <taxon>Sphingobacteriales</taxon>
        <taxon>Sphingobacteriaceae</taxon>
        <taxon>Sphingobacterium</taxon>
    </lineage>
</organism>
<name>A0ABU0UA03_9SPHI</name>
<gene>
    <name evidence="2" type="ORF">QE382_003672</name>
</gene>
<comment type="caution">
    <text evidence="2">The sequence shown here is derived from an EMBL/GenBank/DDBJ whole genome shotgun (WGS) entry which is preliminary data.</text>
</comment>
<evidence type="ECO:0000313" key="3">
    <source>
        <dbReference type="Proteomes" id="UP001244640"/>
    </source>
</evidence>
<keyword evidence="1" id="KW-1133">Transmembrane helix</keyword>
<evidence type="ECO:0000313" key="2">
    <source>
        <dbReference type="EMBL" id="MDQ1151688.1"/>
    </source>
</evidence>
<feature type="transmembrane region" description="Helical" evidence="1">
    <location>
        <begin position="27"/>
        <end position="46"/>
    </location>
</feature>
<dbReference type="Proteomes" id="UP001244640">
    <property type="component" value="Unassembled WGS sequence"/>
</dbReference>
<reference evidence="2 3" key="1">
    <citation type="submission" date="2023-07" db="EMBL/GenBank/DDBJ databases">
        <title>Functional and genomic diversity of the sorghum phyllosphere microbiome.</title>
        <authorList>
            <person name="Shade A."/>
        </authorList>
    </citation>
    <scope>NUCLEOTIDE SEQUENCE [LARGE SCALE GENOMIC DNA]</scope>
    <source>
        <strain evidence="2 3">SORGH_AS_0892</strain>
    </source>
</reference>
<accession>A0ABU0UA03</accession>
<keyword evidence="1" id="KW-0472">Membrane</keyword>
<sequence>MQYNCNYIAYKKQFVLASLVFSMERLLIYWLSYCIIDLLVNSLGAVQRCQG</sequence>
<dbReference type="EMBL" id="JAUTBA010000001">
    <property type="protein sequence ID" value="MDQ1151688.1"/>
    <property type="molecule type" value="Genomic_DNA"/>
</dbReference>
<evidence type="ECO:0000256" key="1">
    <source>
        <dbReference type="SAM" id="Phobius"/>
    </source>
</evidence>
<keyword evidence="1" id="KW-0812">Transmembrane</keyword>
<proteinExistence type="predicted"/>
<keyword evidence="3" id="KW-1185">Reference proteome</keyword>